<evidence type="ECO:0000313" key="2">
    <source>
        <dbReference type="EMBL" id="CAF0838032.1"/>
    </source>
</evidence>
<dbReference type="Proteomes" id="UP000663832">
    <property type="component" value="Unassembled WGS sequence"/>
</dbReference>
<sequence>MPSISTIRRRPRRLLRISLIILLILFIIFIINKLFSSNEIQSLSCSQLCPYSSELTNNTLQFDSSHIIRHFPNFVCPQNFRNLADWVYGWPNEFNERLQTLTDDKKNIVPCLPSGSIIYVCIWFIDDFFTKIYPHLQNDFVLITGEGDISTPTHLKYLQAVDSKIIHWFGQNGQYNVSAFEKFTHIPIGINCFQMADGIQSVYSQQLNHTLPPIFNDPDEPSAYVQPQDISHRVLTTITPTQNLVLINFDVVTDRTGLRSHIRRTMCSPKNRKIYPYVTCIFKGGGIDIEDLPKLYERNRQYPFWLSPRGGGLDCHRTWEALYLDIIPIVWNSSLNVLYENLPVVIINDYIELNETFLYKKLHEISTKKLSTRKIYQYEKLRNAYWRRLILNKSRHRNKKNIHKRTEQCWRAKTTIDWRRILSFFNPLNLF</sequence>
<dbReference type="OrthoDB" id="9982462at2759"/>
<keyword evidence="1" id="KW-0472">Membrane</keyword>
<comment type="caution">
    <text evidence="2">The sequence shown here is derived from an EMBL/GenBank/DDBJ whole genome shotgun (WGS) entry which is preliminary data.</text>
</comment>
<organism evidence="2 5">
    <name type="scientific">Adineta steineri</name>
    <dbReference type="NCBI Taxonomy" id="433720"/>
    <lineage>
        <taxon>Eukaryota</taxon>
        <taxon>Metazoa</taxon>
        <taxon>Spiralia</taxon>
        <taxon>Gnathifera</taxon>
        <taxon>Rotifera</taxon>
        <taxon>Eurotatoria</taxon>
        <taxon>Bdelloidea</taxon>
        <taxon>Adinetida</taxon>
        <taxon>Adinetidae</taxon>
        <taxon>Adineta</taxon>
    </lineage>
</organism>
<gene>
    <name evidence="3" type="ORF">BJG266_LOCUS8641</name>
    <name evidence="4" type="ORF">QVE165_LOCUS11142</name>
    <name evidence="2" type="ORF">QVE165_LOCUS6154</name>
</gene>
<evidence type="ECO:0000313" key="5">
    <source>
        <dbReference type="Proteomes" id="UP000663832"/>
    </source>
</evidence>
<dbReference type="EMBL" id="CAJNOI010000027">
    <property type="protein sequence ID" value="CAF0866073.1"/>
    <property type="molecule type" value="Genomic_DNA"/>
</dbReference>
<proteinExistence type="predicted"/>
<dbReference type="AlphaFoldDB" id="A0A813V0R8"/>
<keyword evidence="5" id="KW-1185">Reference proteome</keyword>
<dbReference type="Proteomes" id="UP000663877">
    <property type="component" value="Unassembled WGS sequence"/>
</dbReference>
<keyword evidence="1" id="KW-0812">Transmembrane</keyword>
<protein>
    <submittedName>
        <fullName evidence="2">Uncharacterized protein</fullName>
    </submittedName>
</protein>
<dbReference type="EMBL" id="CAJNOM010000053">
    <property type="protein sequence ID" value="CAF0931800.1"/>
    <property type="molecule type" value="Genomic_DNA"/>
</dbReference>
<keyword evidence="1" id="KW-1133">Transmembrane helix</keyword>
<dbReference type="EMBL" id="CAJNOM010000025">
    <property type="protein sequence ID" value="CAF0838032.1"/>
    <property type="molecule type" value="Genomic_DNA"/>
</dbReference>
<accession>A0A813V0R8</accession>
<evidence type="ECO:0000256" key="1">
    <source>
        <dbReference type="SAM" id="Phobius"/>
    </source>
</evidence>
<evidence type="ECO:0000313" key="3">
    <source>
        <dbReference type="EMBL" id="CAF0866073.1"/>
    </source>
</evidence>
<feature type="transmembrane region" description="Helical" evidence="1">
    <location>
        <begin position="14"/>
        <end position="35"/>
    </location>
</feature>
<name>A0A813V0R8_9BILA</name>
<evidence type="ECO:0000313" key="4">
    <source>
        <dbReference type="EMBL" id="CAF0931800.1"/>
    </source>
</evidence>
<reference evidence="2" key="1">
    <citation type="submission" date="2021-02" db="EMBL/GenBank/DDBJ databases">
        <authorList>
            <person name="Nowell W R."/>
        </authorList>
    </citation>
    <scope>NUCLEOTIDE SEQUENCE</scope>
</reference>